<dbReference type="Pfam" id="PF03018">
    <property type="entry name" value="Dirigent"/>
    <property type="match status" value="1"/>
</dbReference>
<proteinExistence type="inferred from homology"/>
<evidence type="ECO:0000256" key="1">
    <source>
        <dbReference type="ARBA" id="ARBA00010746"/>
    </source>
</evidence>
<comment type="subunit">
    <text evidence="2 4">Homodimer.</text>
</comment>
<keyword evidence="6" id="KW-1185">Reference proteome</keyword>
<organism evidence="5 6">
    <name type="scientific">Hevea brasiliensis</name>
    <name type="common">Para rubber tree</name>
    <name type="synonym">Siphonia brasiliensis</name>
    <dbReference type="NCBI Taxonomy" id="3981"/>
    <lineage>
        <taxon>Eukaryota</taxon>
        <taxon>Viridiplantae</taxon>
        <taxon>Streptophyta</taxon>
        <taxon>Embryophyta</taxon>
        <taxon>Tracheophyta</taxon>
        <taxon>Spermatophyta</taxon>
        <taxon>Magnoliopsida</taxon>
        <taxon>eudicotyledons</taxon>
        <taxon>Gunneridae</taxon>
        <taxon>Pentapetalae</taxon>
        <taxon>rosids</taxon>
        <taxon>fabids</taxon>
        <taxon>Malpighiales</taxon>
        <taxon>Euphorbiaceae</taxon>
        <taxon>Crotonoideae</taxon>
        <taxon>Micrandreae</taxon>
        <taxon>Hevea</taxon>
    </lineage>
</organism>
<reference evidence="5" key="1">
    <citation type="journal article" date="2023" name="Plant Biotechnol. J.">
        <title>Chromosome-level wild Hevea brasiliensis genome provides new tools for genomic-assisted breeding and valuable loci to elevate rubber yield.</title>
        <authorList>
            <person name="Cheng H."/>
            <person name="Song X."/>
            <person name="Hu Y."/>
            <person name="Wu T."/>
            <person name="Yang Q."/>
            <person name="An Z."/>
            <person name="Feng S."/>
            <person name="Deng Z."/>
            <person name="Wu W."/>
            <person name="Zeng X."/>
            <person name="Tu M."/>
            <person name="Wang X."/>
            <person name="Huang H."/>
        </authorList>
    </citation>
    <scope>NUCLEOTIDE SEQUENCE</scope>
    <source>
        <strain evidence="5">MT/VB/25A 57/8</strain>
    </source>
</reference>
<keyword evidence="4" id="KW-0052">Apoplast</keyword>
<accession>A0ABQ9MF39</accession>
<keyword evidence="3 4" id="KW-0964">Secreted</keyword>
<comment type="caution">
    <text evidence="5">The sequence shown here is derived from an EMBL/GenBank/DDBJ whole genome shotgun (WGS) entry which is preliminary data.</text>
</comment>
<comment type="similarity">
    <text evidence="1 4">Belongs to the plant dirigent protein family.</text>
</comment>
<dbReference type="InterPro" id="IPR004265">
    <property type="entry name" value="Dirigent"/>
</dbReference>
<evidence type="ECO:0000313" key="6">
    <source>
        <dbReference type="Proteomes" id="UP001174677"/>
    </source>
</evidence>
<evidence type="ECO:0000256" key="4">
    <source>
        <dbReference type="RuleBase" id="RU363099"/>
    </source>
</evidence>
<dbReference type="Gene3D" id="2.40.480.10">
    <property type="entry name" value="Allene oxide cyclase-like"/>
    <property type="match status" value="1"/>
</dbReference>
<comment type="function">
    <text evidence="4">Dirigent proteins impart stereoselectivity on the phenoxy radical-coupling reaction, yielding optically active lignans from two molecules of coniferyl alcohol in the biosynthesis of lignans, flavonolignans, and alkaloids and thus plays a central role in plant secondary metabolism.</text>
</comment>
<feature type="signal peptide" evidence="4">
    <location>
        <begin position="1"/>
        <end position="22"/>
    </location>
</feature>
<name>A0ABQ9MF39_HEVBR</name>
<sequence>MGMVELALAACFLVVILPMVSSSSEGSKEIDQWLQELTHAKQKVTHLHFYLHDIFSGRNPTVVEVAQSNMTHSSPTLFGLMNVMDDPLTEGPESTSKEVGRAQGFYGSSGQKEMGLLMAMSLVFTTGKFNGSSLTILGRNPAMEPHRELPIIGGSGVFRLARGFAALKTYYYNASNGDAIVEYNVAVIHY</sequence>
<evidence type="ECO:0000313" key="5">
    <source>
        <dbReference type="EMBL" id="KAJ9178822.1"/>
    </source>
</evidence>
<feature type="chain" id="PRO_5045005080" description="Dirigent protein" evidence="4">
    <location>
        <begin position="23"/>
        <end position="190"/>
    </location>
</feature>
<keyword evidence="4" id="KW-0732">Signal</keyword>
<protein>
    <recommendedName>
        <fullName evidence="4">Dirigent protein</fullName>
    </recommendedName>
</protein>
<dbReference type="PANTHER" id="PTHR21495">
    <property type="entry name" value="NUCLEOPORIN-RELATED"/>
    <property type="match status" value="1"/>
</dbReference>
<gene>
    <name evidence="5" type="ORF">P3X46_010671</name>
</gene>
<comment type="subcellular location">
    <subcellularLocation>
        <location evidence="4">Secreted</location>
        <location evidence="4">Extracellular space</location>
        <location evidence="4">Apoplast</location>
    </subcellularLocation>
</comment>
<dbReference type="EMBL" id="JARPOI010000006">
    <property type="protein sequence ID" value="KAJ9178822.1"/>
    <property type="molecule type" value="Genomic_DNA"/>
</dbReference>
<dbReference type="Proteomes" id="UP001174677">
    <property type="component" value="Chromosome 6"/>
</dbReference>
<evidence type="ECO:0000256" key="2">
    <source>
        <dbReference type="ARBA" id="ARBA00011738"/>
    </source>
</evidence>
<evidence type="ECO:0000256" key="3">
    <source>
        <dbReference type="ARBA" id="ARBA00022525"/>
    </source>
</evidence>
<dbReference type="InterPro" id="IPR044859">
    <property type="entry name" value="Allene_oxi_cyc_Dirigent"/>
</dbReference>